<evidence type="ECO:0000256" key="2">
    <source>
        <dbReference type="SAM" id="SignalP"/>
    </source>
</evidence>
<dbReference type="Proteomes" id="UP000494165">
    <property type="component" value="Unassembled WGS sequence"/>
</dbReference>
<protein>
    <recommendedName>
        <fullName evidence="5">Osiris 20</fullName>
    </recommendedName>
</protein>
<feature type="transmembrane region" description="Helical" evidence="1">
    <location>
        <begin position="178"/>
        <end position="204"/>
    </location>
</feature>
<gene>
    <name evidence="3" type="ORF">CLODIP_2_CD15821</name>
</gene>
<keyword evidence="1" id="KW-0812">Transmembrane</keyword>
<keyword evidence="2" id="KW-0732">Signal</keyword>
<dbReference type="PANTHER" id="PTHR21879">
    <property type="entry name" value="FI03362P-RELATED-RELATED"/>
    <property type="match status" value="1"/>
</dbReference>
<comment type="caution">
    <text evidence="3">The sequence shown here is derived from an EMBL/GenBank/DDBJ whole genome shotgun (WGS) entry which is preliminary data.</text>
</comment>
<reference evidence="3 4" key="1">
    <citation type="submission" date="2020-04" db="EMBL/GenBank/DDBJ databases">
        <authorList>
            <person name="Alioto T."/>
            <person name="Alioto T."/>
            <person name="Gomez Garrido J."/>
        </authorList>
    </citation>
    <scope>NUCLEOTIDE SEQUENCE [LARGE SCALE GENOMIC DNA]</scope>
</reference>
<sequence>MTAAATCLLVLSLAAAGLAAPSEAPKRSLGLRTLFISCLDAGSQDEDSSGDFMSCLNTRVRESGGELRLLPGVTLSAENVDMSGNGQRAMSGNALKIALPWSETSARFFGGWNNPSLVLSGGESELDIGVEVDKEDQNAVATAGDEESGRVFLKGKKLKKVLIPLMIGLKLKSALISMLSYGAVIAMAAKALLLSIVAVAIAGIGAMRRMYKDYSDATVHSYSSYEPSSYSSSYHHRSYNTPMGPAVAPSNQVASVVSADATAQPNYAAHDMTYAGYRQ</sequence>
<dbReference type="EMBL" id="CADEPI010000006">
    <property type="protein sequence ID" value="CAB3361390.1"/>
    <property type="molecule type" value="Genomic_DNA"/>
</dbReference>
<keyword evidence="1" id="KW-0472">Membrane</keyword>
<dbReference type="GO" id="GO:0016020">
    <property type="term" value="C:membrane"/>
    <property type="evidence" value="ECO:0007669"/>
    <property type="project" value="TreeGrafter"/>
</dbReference>
<accession>A0A8S1BX94</accession>
<keyword evidence="4" id="KW-1185">Reference proteome</keyword>
<evidence type="ECO:0000256" key="1">
    <source>
        <dbReference type="SAM" id="Phobius"/>
    </source>
</evidence>
<dbReference type="AlphaFoldDB" id="A0A8S1BX94"/>
<evidence type="ECO:0000313" key="4">
    <source>
        <dbReference type="Proteomes" id="UP000494165"/>
    </source>
</evidence>
<proteinExistence type="predicted"/>
<dbReference type="Pfam" id="PF07898">
    <property type="entry name" value="DUF1676"/>
    <property type="match status" value="1"/>
</dbReference>
<name>A0A8S1BX94_9INSE</name>
<keyword evidence="1" id="KW-1133">Transmembrane helix</keyword>
<feature type="signal peptide" evidence="2">
    <location>
        <begin position="1"/>
        <end position="19"/>
    </location>
</feature>
<evidence type="ECO:0000313" key="3">
    <source>
        <dbReference type="EMBL" id="CAB3361390.1"/>
    </source>
</evidence>
<dbReference type="InterPro" id="IPR012464">
    <property type="entry name" value="DUF1676"/>
</dbReference>
<organism evidence="3 4">
    <name type="scientific">Cloeon dipterum</name>
    <dbReference type="NCBI Taxonomy" id="197152"/>
    <lineage>
        <taxon>Eukaryota</taxon>
        <taxon>Metazoa</taxon>
        <taxon>Ecdysozoa</taxon>
        <taxon>Arthropoda</taxon>
        <taxon>Hexapoda</taxon>
        <taxon>Insecta</taxon>
        <taxon>Pterygota</taxon>
        <taxon>Palaeoptera</taxon>
        <taxon>Ephemeroptera</taxon>
        <taxon>Pisciforma</taxon>
        <taxon>Baetidae</taxon>
        <taxon>Cloeon</taxon>
    </lineage>
</organism>
<feature type="chain" id="PRO_5035745210" description="Osiris 20" evidence="2">
    <location>
        <begin position="20"/>
        <end position="279"/>
    </location>
</feature>
<evidence type="ECO:0008006" key="5">
    <source>
        <dbReference type="Google" id="ProtNLM"/>
    </source>
</evidence>